<dbReference type="InterPro" id="IPR027417">
    <property type="entry name" value="P-loop_NTPase"/>
</dbReference>
<evidence type="ECO:0000313" key="2">
    <source>
        <dbReference type="EMBL" id="BAZ00092.1"/>
    </source>
</evidence>
<dbReference type="PANTHER" id="PTHR34301">
    <property type="entry name" value="DNA-BINDING PROTEIN-RELATED"/>
    <property type="match status" value="1"/>
</dbReference>
<dbReference type="AlphaFoldDB" id="A0A1Z4N366"/>
<dbReference type="Gene3D" id="3.40.50.300">
    <property type="entry name" value="P-loop containing nucleotide triphosphate hydrolases"/>
    <property type="match status" value="1"/>
</dbReference>
<dbReference type="EMBL" id="AP018248">
    <property type="protein sequence ID" value="BAZ00092.1"/>
    <property type="molecule type" value="Genomic_DNA"/>
</dbReference>
<reference evidence="2 3" key="1">
    <citation type="submission" date="2017-06" db="EMBL/GenBank/DDBJ databases">
        <title>Genome sequencing of cyanobaciteial culture collection at National Institute for Environmental Studies (NIES).</title>
        <authorList>
            <person name="Hirose Y."/>
            <person name="Shimura Y."/>
            <person name="Fujisawa T."/>
            <person name="Nakamura Y."/>
            <person name="Kawachi M."/>
        </authorList>
    </citation>
    <scope>NUCLEOTIDE SEQUENCE [LARGE SCALE GENOMIC DNA]</scope>
    <source>
        <strain evidence="2 3">NIES-37</strain>
    </source>
</reference>
<evidence type="ECO:0000259" key="1">
    <source>
        <dbReference type="Pfam" id="PF26355"/>
    </source>
</evidence>
<protein>
    <recommendedName>
        <fullName evidence="1">vWA-MoxR associated protein N-terminal HTH domain-containing protein</fullName>
    </recommendedName>
</protein>
<gene>
    <name evidence="2" type="ORF">NIES37_40750</name>
</gene>
<dbReference type="Pfam" id="PF26355">
    <property type="entry name" value="HTH_VMAP-M9"/>
    <property type="match status" value="1"/>
</dbReference>
<dbReference type="InterPro" id="IPR058651">
    <property type="entry name" value="HTH_VMAP-M9"/>
</dbReference>
<name>A0A1Z4N366_9CYAN</name>
<sequence length="470" mass="54488">MNSIEEIIATTEALIVNKTGKSLSFIQKAILSASLSETKKNYAQIALENNYSENYIRRMVAPKLWQLLSEIFGEKINRTNCRAVLEHQLDVKFSQTTFKHIEKPQKIDLEPPEGQVPLASSFYIEHSLEQTCYAEILRPRAFIHIKAPRKMGKTSLMTRIIGHGILHHYQTVRLSLHSAETEVFTSLEKFLRWFCANATYQLGIASKLEEFWNQDMGALMNCTIYFQKYLLQEISSPIILALDEVNKLFEYPQLTRDFLGLLRSWYEETRDISIWQKLRLLIVTSSDIYINLDINNFLFNVGLTIELPRFTTLQIEDLAQRHKLYLSTLELEKIMALTGGFPYLVRLLFYHSVQSQITVEDLLQNATNDTGIFGNHLHEQLNFLIQSSNLINSFEEVIKSSLPITLEQQTALKLKNLGLIHIDNKLAKVSCLLYKNYFSDYFRKKFEVKEKNSKLKYISSKQKSWSKVSS</sequence>
<organism evidence="2 3">
    <name type="scientific">Tolypothrix tenuis PCC 7101</name>
    <dbReference type="NCBI Taxonomy" id="231146"/>
    <lineage>
        <taxon>Bacteria</taxon>
        <taxon>Bacillati</taxon>
        <taxon>Cyanobacteriota</taxon>
        <taxon>Cyanophyceae</taxon>
        <taxon>Nostocales</taxon>
        <taxon>Tolypothrichaceae</taxon>
        <taxon>Tolypothrix</taxon>
    </lineage>
</organism>
<dbReference type="SUPFAM" id="SSF52540">
    <property type="entry name" value="P-loop containing nucleoside triphosphate hydrolases"/>
    <property type="match status" value="1"/>
</dbReference>
<dbReference type="Proteomes" id="UP000218785">
    <property type="component" value="Chromosome"/>
</dbReference>
<accession>A0A1Z4N366</accession>
<dbReference type="RefSeq" id="WP_096578718.1">
    <property type="nucleotide sequence ID" value="NZ_CAWNJS010000001.1"/>
</dbReference>
<dbReference type="Pfam" id="PF14516">
    <property type="entry name" value="AAA_35"/>
    <property type="match status" value="1"/>
</dbReference>
<evidence type="ECO:0000313" key="3">
    <source>
        <dbReference type="Proteomes" id="UP000218785"/>
    </source>
</evidence>
<dbReference type="KEGG" id="ttq:NIES37_40750"/>
<keyword evidence="3" id="KW-1185">Reference proteome</keyword>
<proteinExistence type="predicted"/>
<dbReference type="PANTHER" id="PTHR34301:SF8">
    <property type="entry name" value="ATPASE DOMAIN-CONTAINING PROTEIN"/>
    <property type="match status" value="1"/>
</dbReference>
<feature type="domain" description="vWA-MoxR associated protein N-terminal HTH" evidence="1">
    <location>
        <begin position="3"/>
        <end position="87"/>
    </location>
</feature>